<dbReference type="AlphaFoldDB" id="A0AAE0HMI2"/>
<accession>A0AAE0HMI2</accession>
<evidence type="ECO:0000313" key="5">
    <source>
        <dbReference type="Proteomes" id="UP001278766"/>
    </source>
</evidence>
<feature type="repeat" description="ANK" evidence="3">
    <location>
        <begin position="292"/>
        <end position="324"/>
    </location>
</feature>
<sequence>MAEEKAQKRDQTYAAPLHQVSDPHLVLPLRTPLPLHDNRSLTLTSVDQQSYADRTTTCRANCKCACHKIQRSSTPSFLSGILGQLFVEHAGIPTLNTKCNTTGCINPQGSQLYAEYWLPSGALRSQIVRFCAAYHTNSGPSFQLRTLRRVPDSAPAVSFAMNGNIQGLQDLFNRGEASPQDVSDTRGYSLLRWALYSRQYKTLRFLHGAGADADYRPKALHDNSPSNKAADALMMGGLTSDVVEDLSCIANKDWADEQDFPLLHRIVLGLHGKDLEQALAEDPTAVNHTDAMGRTALNWAAARGDNPSITTLLHHAADPNILDRQHSGSLSYAAEKNHTTCVLTLLTAGAHTDPPIPGHHPVGTPLNCAARNASDPALVEALLASGASVDAAGIDGRTPLHHAAHADNASFARLLLAHGADADAVSAAGHTPLTAAVVANSHGVLRVLLLLREEGVQGGCLRAPGLLDAAARYADCETLGLLGLGAGRVRLEGCGGMGYYKGEGGLEEVLRRRYDGDEKLGCAFADFLAAMRERELGEKGVAGGGFSGSTEHLLD</sequence>
<keyword evidence="2 3" id="KW-0040">ANK repeat</keyword>
<feature type="repeat" description="ANK" evidence="3">
    <location>
        <begin position="395"/>
        <end position="427"/>
    </location>
</feature>
<comment type="caution">
    <text evidence="4">The sequence shown here is derived from an EMBL/GenBank/DDBJ whole genome shotgun (WGS) entry which is preliminary data.</text>
</comment>
<dbReference type="InterPro" id="IPR002110">
    <property type="entry name" value="Ankyrin_rpt"/>
</dbReference>
<evidence type="ECO:0000256" key="3">
    <source>
        <dbReference type="PROSITE-ProRule" id="PRU00023"/>
    </source>
</evidence>
<dbReference type="EMBL" id="JAUEPN010000002">
    <property type="protein sequence ID" value="KAK3299171.1"/>
    <property type="molecule type" value="Genomic_DNA"/>
</dbReference>
<evidence type="ECO:0000256" key="2">
    <source>
        <dbReference type="ARBA" id="ARBA00023043"/>
    </source>
</evidence>
<dbReference type="GeneID" id="87837275"/>
<reference evidence="4" key="2">
    <citation type="submission" date="2023-06" db="EMBL/GenBank/DDBJ databases">
        <authorList>
            <consortium name="Lawrence Berkeley National Laboratory"/>
            <person name="Haridas S."/>
            <person name="Hensen N."/>
            <person name="Bonometti L."/>
            <person name="Westerberg I."/>
            <person name="Brannstrom I.O."/>
            <person name="Guillou S."/>
            <person name="Cros-Aarteil S."/>
            <person name="Calhoun S."/>
            <person name="Kuo A."/>
            <person name="Mondo S."/>
            <person name="Pangilinan J."/>
            <person name="Riley R."/>
            <person name="Labutti K."/>
            <person name="Andreopoulos B."/>
            <person name="Lipzen A."/>
            <person name="Chen C."/>
            <person name="Yanf M."/>
            <person name="Daum C."/>
            <person name="Ng V."/>
            <person name="Clum A."/>
            <person name="Steindorff A."/>
            <person name="Ohm R."/>
            <person name="Martin F."/>
            <person name="Silar P."/>
            <person name="Natvig D."/>
            <person name="Lalanne C."/>
            <person name="Gautier V."/>
            <person name="Ament-Velasquez S.L."/>
            <person name="Kruys A."/>
            <person name="Hutchinson M.I."/>
            <person name="Powell A.J."/>
            <person name="Barry K."/>
            <person name="Miller A.N."/>
            <person name="Grigoriev I.V."/>
            <person name="Debuchy R."/>
            <person name="Gladieux P."/>
            <person name="Thoren M.H."/>
            <person name="Johannesson H."/>
        </authorList>
    </citation>
    <scope>NUCLEOTIDE SEQUENCE</scope>
    <source>
        <strain evidence="4">CBS 168.71</strain>
    </source>
</reference>
<evidence type="ECO:0000313" key="4">
    <source>
        <dbReference type="EMBL" id="KAK3299171.1"/>
    </source>
</evidence>
<evidence type="ECO:0000256" key="1">
    <source>
        <dbReference type="ARBA" id="ARBA00022737"/>
    </source>
</evidence>
<dbReference type="Pfam" id="PF12796">
    <property type="entry name" value="Ank_2"/>
    <property type="match status" value="2"/>
</dbReference>
<dbReference type="SUPFAM" id="SSF48403">
    <property type="entry name" value="Ankyrin repeat"/>
    <property type="match status" value="1"/>
</dbReference>
<keyword evidence="5" id="KW-1185">Reference proteome</keyword>
<dbReference type="Gene3D" id="1.25.40.20">
    <property type="entry name" value="Ankyrin repeat-containing domain"/>
    <property type="match status" value="2"/>
</dbReference>
<keyword evidence="1" id="KW-0677">Repeat</keyword>
<dbReference type="SMART" id="SM00248">
    <property type="entry name" value="ANK"/>
    <property type="match status" value="6"/>
</dbReference>
<dbReference type="InterPro" id="IPR036770">
    <property type="entry name" value="Ankyrin_rpt-contain_sf"/>
</dbReference>
<dbReference type="Proteomes" id="UP001278766">
    <property type="component" value="Unassembled WGS sequence"/>
</dbReference>
<name>A0AAE0HMI2_9PEZI</name>
<protein>
    <submittedName>
        <fullName evidence="4">Ankyrin repeat-containing domain protein</fullName>
    </submittedName>
</protein>
<dbReference type="RefSeq" id="XP_062662685.1">
    <property type="nucleotide sequence ID" value="XM_062800327.1"/>
</dbReference>
<organism evidence="4 5">
    <name type="scientific">Chaetomium fimeti</name>
    <dbReference type="NCBI Taxonomy" id="1854472"/>
    <lineage>
        <taxon>Eukaryota</taxon>
        <taxon>Fungi</taxon>
        <taxon>Dikarya</taxon>
        <taxon>Ascomycota</taxon>
        <taxon>Pezizomycotina</taxon>
        <taxon>Sordariomycetes</taxon>
        <taxon>Sordariomycetidae</taxon>
        <taxon>Sordariales</taxon>
        <taxon>Chaetomiaceae</taxon>
        <taxon>Chaetomium</taxon>
    </lineage>
</organism>
<dbReference type="PROSITE" id="PS50088">
    <property type="entry name" value="ANK_REPEAT"/>
    <property type="match status" value="2"/>
</dbReference>
<proteinExistence type="predicted"/>
<reference evidence="4" key="1">
    <citation type="journal article" date="2023" name="Mol. Phylogenet. Evol.">
        <title>Genome-scale phylogeny and comparative genomics of the fungal order Sordariales.</title>
        <authorList>
            <person name="Hensen N."/>
            <person name="Bonometti L."/>
            <person name="Westerberg I."/>
            <person name="Brannstrom I.O."/>
            <person name="Guillou S."/>
            <person name="Cros-Aarteil S."/>
            <person name="Calhoun S."/>
            <person name="Haridas S."/>
            <person name="Kuo A."/>
            <person name="Mondo S."/>
            <person name="Pangilinan J."/>
            <person name="Riley R."/>
            <person name="LaButti K."/>
            <person name="Andreopoulos B."/>
            <person name="Lipzen A."/>
            <person name="Chen C."/>
            <person name="Yan M."/>
            <person name="Daum C."/>
            <person name="Ng V."/>
            <person name="Clum A."/>
            <person name="Steindorff A."/>
            <person name="Ohm R.A."/>
            <person name="Martin F."/>
            <person name="Silar P."/>
            <person name="Natvig D.O."/>
            <person name="Lalanne C."/>
            <person name="Gautier V."/>
            <person name="Ament-Velasquez S.L."/>
            <person name="Kruys A."/>
            <person name="Hutchinson M.I."/>
            <person name="Powell A.J."/>
            <person name="Barry K."/>
            <person name="Miller A.N."/>
            <person name="Grigoriev I.V."/>
            <person name="Debuchy R."/>
            <person name="Gladieux P."/>
            <person name="Hiltunen Thoren M."/>
            <person name="Johannesson H."/>
        </authorList>
    </citation>
    <scope>NUCLEOTIDE SEQUENCE</scope>
    <source>
        <strain evidence="4">CBS 168.71</strain>
    </source>
</reference>
<dbReference type="PANTHER" id="PTHR24198">
    <property type="entry name" value="ANKYRIN REPEAT AND PROTEIN KINASE DOMAIN-CONTAINING PROTEIN"/>
    <property type="match status" value="1"/>
</dbReference>
<dbReference type="PANTHER" id="PTHR24198:SF165">
    <property type="entry name" value="ANKYRIN REPEAT-CONTAINING PROTEIN-RELATED"/>
    <property type="match status" value="1"/>
</dbReference>
<dbReference type="PROSITE" id="PS50297">
    <property type="entry name" value="ANK_REP_REGION"/>
    <property type="match status" value="2"/>
</dbReference>
<gene>
    <name evidence="4" type="ORF">B0H64DRAFT_317343</name>
</gene>